<dbReference type="PANTHER" id="PTHR40661">
    <property type="match status" value="1"/>
</dbReference>
<dbReference type="InterPro" id="IPR010982">
    <property type="entry name" value="Lambda_DNA-bd_dom_sf"/>
</dbReference>
<keyword evidence="1" id="KW-0645">Protease</keyword>
<reference evidence="7 8" key="1">
    <citation type="submission" date="2018-05" db="EMBL/GenBank/DDBJ databases">
        <title>Genomic Encyclopedia of Type Strains, Phase IV (KMG-IV): sequencing the most valuable type-strain genomes for metagenomic binning, comparative biology and taxonomic classification.</title>
        <authorList>
            <person name="Goeker M."/>
        </authorList>
    </citation>
    <scope>NUCLEOTIDE SEQUENCE [LARGE SCALE GENOMIC DNA]</scope>
    <source>
        <strain evidence="7 8">DSM 22999</strain>
    </source>
</reference>
<keyword evidence="8" id="KW-1185">Reference proteome</keyword>
<dbReference type="GO" id="GO:0016020">
    <property type="term" value="C:membrane"/>
    <property type="evidence" value="ECO:0007669"/>
    <property type="project" value="InterPro"/>
</dbReference>
<dbReference type="PROSITE" id="PS50943">
    <property type="entry name" value="HTH_CROC1"/>
    <property type="match status" value="1"/>
</dbReference>
<dbReference type="AlphaFoldDB" id="A0A2U0TAD0"/>
<dbReference type="GO" id="GO:0004252">
    <property type="term" value="F:serine-type endopeptidase activity"/>
    <property type="evidence" value="ECO:0007669"/>
    <property type="project" value="InterPro"/>
</dbReference>
<evidence type="ECO:0000256" key="3">
    <source>
        <dbReference type="ARBA" id="ARBA00023015"/>
    </source>
</evidence>
<keyword evidence="5" id="KW-0804">Transcription</keyword>
<dbReference type="SUPFAM" id="SSF51306">
    <property type="entry name" value="LexA/Signal peptidase"/>
    <property type="match status" value="1"/>
</dbReference>
<dbReference type="InterPro" id="IPR036286">
    <property type="entry name" value="LexA/Signal_pep-like_sf"/>
</dbReference>
<evidence type="ECO:0000256" key="4">
    <source>
        <dbReference type="ARBA" id="ARBA00023125"/>
    </source>
</evidence>
<dbReference type="CDD" id="cd06529">
    <property type="entry name" value="S24_LexA-like"/>
    <property type="match status" value="1"/>
</dbReference>
<keyword evidence="2" id="KW-0378">Hydrolase</keyword>
<dbReference type="EMBL" id="QENU01000003">
    <property type="protein sequence ID" value="PVX40566.1"/>
    <property type="molecule type" value="Genomic_DNA"/>
</dbReference>
<proteinExistence type="predicted"/>
<dbReference type="InterPro" id="IPR039418">
    <property type="entry name" value="LexA-like"/>
</dbReference>
<dbReference type="InterPro" id="IPR001387">
    <property type="entry name" value="Cro/C1-type_HTH"/>
</dbReference>
<dbReference type="RefSeq" id="WP_116631433.1">
    <property type="nucleotide sequence ID" value="NZ_QENU01000003.1"/>
</dbReference>
<dbReference type="InterPro" id="IPR019756">
    <property type="entry name" value="Pept_S26A_signal_pept_1_Ser-AS"/>
</dbReference>
<dbReference type="Gene3D" id="1.10.260.40">
    <property type="entry name" value="lambda repressor-like DNA-binding domains"/>
    <property type="match status" value="1"/>
</dbReference>
<comment type="caution">
    <text evidence="7">The sequence shown here is derived from an EMBL/GenBank/DDBJ whole genome shotgun (WGS) entry which is preliminary data.</text>
</comment>
<evidence type="ECO:0000313" key="8">
    <source>
        <dbReference type="Proteomes" id="UP000245909"/>
    </source>
</evidence>
<protein>
    <submittedName>
        <fullName evidence="7">Phage repressor protein C with HTH and peptisase S24 domain</fullName>
    </submittedName>
</protein>
<dbReference type="CDD" id="cd00093">
    <property type="entry name" value="HTH_XRE"/>
    <property type="match status" value="1"/>
</dbReference>
<dbReference type="Gene3D" id="2.10.109.10">
    <property type="entry name" value="Umud Fragment, subunit A"/>
    <property type="match status" value="1"/>
</dbReference>
<dbReference type="GO" id="GO:0006508">
    <property type="term" value="P:proteolysis"/>
    <property type="evidence" value="ECO:0007669"/>
    <property type="project" value="UniProtKB-KW"/>
</dbReference>
<feature type="domain" description="HTH cro/C1-type" evidence="6">
    <location>
        <begin position="8"/>
        <end position="61"/>
    </location>
</feature>
<evidence type="ECO:0000313" key="7">
    <source>
        <dbReference type="EMBL" id="PVX40566.1"/>
    </source>
</evidence>
<dbReference type="Pfam" id="PF00717">
    <property type="entry name" value="Peptidase_S24"/>
    <property type="match status" value="1"/>
</dbReference>
<name>A0A2U0TAD0_9PAST</name>
<evidence type="ECO:0000256" key="5">
    <source>
        <dbReference type="ARBA" id="ARBA00023163"/>
    </source>
</evidence>
<dbReference type="OrthoDB" id="9791537at2"/>
<dbReference type="SMART" id="SM00530">
    <property type="entry name" value="HTH_XRE"/>
    <property type="match status" value="1"/>
</dbReference>
<accession>A0A2U0TAD0</accession>
<evidence type="ECO:0000259" key="6">
    <source>
        <dbReference type="PROSITE" id="PS50943"/>
    </source>
</evidence>
<dbReference type="Pfam" id="PF01381">
    <property type="entry name" value="HTH_3"/>
    <property type="match status" value="1"/>
</dbReference>
<evidence type="ECO:0000256" key="2">
    <source>
        <dbReference type="ARBA" id="ARBA00022801"/>
    </source>
</evidence>
<dbReference type="InterPro" id="IPR015927">
    <property type="entry name" value="Peptidase_S24_S26A/B/C"/>
</dbReference>
<dbReference type="GO" id="GO:0003677">
    <property type="term" value="F:DNA binding"/>
    <property type="evidence" value="ECO:0007669"/>
    <property type="project" value="UniProtKB-KW"/>
</dbReference>
<dbReference type="PROSITE" id="PS00501">
    <property type="entry name" value="SPASE_I_1"/>
    <property type="match status" value="1"/>
</dbReference>
<keyword evidence="4" id="KW-0238">DNA-binding</keyword>
<evidence type="ECO:0000256" key="1">
    <source>
        <dbReference type="ARBA" id="ARBA00022670"/>
    </source>
</evidence>
<dbReference type="Proteomes" id="UP000245909">
    <property type="component" value="Unassembled WGS sequence"/>
</dbReference>
<dbReference type="SUPFAM" id="SSF47413">
    <property type="entry name" value="lambda repressor-like DNA-binding domains"/>
    <property type="match status" value="1"/>
</dbReference>
<gene>
    <name evidence="7" type="ORF">C8D76_103139</name>
</gene>
<organism evidence="7 8">
    <name type="scientific">Alitibacter langaaensis DSM 22999</name>
    <dbReference type="NCBI Taxonomy" id="1122935"/>
    <lineage>
        <taxon>Bacteria</taxon>
        <taxon>Pseudomonadati</taxon>
        <taxon>Pseudomonadota</taxon>
        <taxon>Gammaproteobacteria</taxon>
        <taxon>Pasteurellales</taxon>
        <taxon>Pasteurellaceae</taxon>
        <taxon>Alitibacter</taxon>
    </lineage>
</organism>
<sequence>MTSLAERLLHAMNQKGYTQKQLAKKAKTSQVTISNILRGETLKPRNLVEIADALNVNTKWLQTGYGEETTDTLDKNEDSIVIDVLNVEASAGNGSNGDLVEVVSQLHYVPKQFYTYFRGINPSNIRVINIKGDSMYPTFSTGDMIFVDIKVNYFDGDGIYVFTYKNNIYVKRLQLAGEMLLVLSDNPTYKQWEITEENLEELHIQGKVKIHQSQQLNFIG</sequence>
<keyword evidence="3" id="KW-0805">Transcription regulation</keyword>
<dbReference type="PANTHER" id="PTHR40661:SF3">
    <property type="entry name" value="FELS-1 PROPHAGE TRANSCRIPTIONAL REGULATOR"/>
    <property type="match status" value="1"/>
</dbReference>